<evidence type="ECO:0000313" key="1">
    <source>
        <dbReference type="EMBL" id="PZF84698.1"/>
    </source>
</evidence>
<reference evidence="1 2" key="1">
    <citation type="submission" date="2018-01" db="EMBL/GenBank/DDBJ databases">
        <title>Draft genome sequence of Jiangella sp. GTF31.</title>
        <authorList>
            <person name="Sahin N."/>
            <person name="Ay H."/>
            <person name="Saygin H."/>
        </authorList>
    </citation>
    <scope>NUCLEOTIDE SEQUENCE [LARGE SCALE GENOMIC DNA]</scope>
    <source>
        <strain evidence="1 2">GTF31</strain>
    </source>
</reference>
<dbReference type="SUPFAM" id="SSF51556">
    <property type="entry name" value="Metallo-dependent hydrolases"/>
    <property type="match status" value="1"/>
</dbReference>
<dbReference type="Proteomes" id="UP000248764">
    <property type="component" value="Unassembled WGS sequence"/>
</dbReference>
<comment type="caution">
    <text evidence="1">The sequence shown here is derived from an EMBL/GenBank/DDBJ whole genome shotgun (WGS) entry which is preliminary data.</text>
</comment>
<name>A0A2W2BXV4_9ACTN</name>
<proteinExistence type="predicted"/>
<keyword evidence="2" id="KW-1185">Reference proteome</keyword>
<dbReference type="AlphaFoldDB" id="A0A2W2BXV4"/>
<organism evidence="1 2">
    <name type="scientific">Jiangella anatolica</name>
    <dbReference type="NCBI Taxonomy" id="2670374"/>
    <lineage>
        <taxon>Bacteria</taxon>
        <taxon>Bacillati</taxon>
        <taxon>Actinomycetota</taxon>
        <taxon>Actinomycetes</taxon>
        <taxon>Jiangellales</taxon>
        <taxon>Jiangellaceae</taxon>
        <taxon>Jiangella</taxon>
    </lineage>
</organism>
<dbReference type="Gene3D" id="3.20.20.140">
    <property type="entry name" value="Metal-dependent hydrolases"/>
    <property type="match status" value="1"/>
</dbReference>
<gene>
    <name evidence="1" type="ORF">C1I92_07475</name>
</gene>
<evidence type="ECO:0000313" key="2">
    <source>
        <dbReference type="Proteomes" id="UP000248764"/>
    </source>
</evidence>
<accession>A0A2W2BXV4</accession>
<dbReference type="InterPro" id="IPR032466">
    <property type="entry name" value="Metal_Hydrolase"/>
</dbReference>
<evidence type="ECO:0008006" key="3">
    <source>
        <dbReference type="Google" id="ProtNLM"/>
    </source>
</evidence>
<dbReference type="EMBL" id="POTW01000013">
    <property type="protein sequence ID" value="PZF84698.1"/>
    <property type="molecule type" value="Genomic_DNA"/>
</dbReference>
<protein>
    <recommendedName>
        <fullName evidence="3">Amidohydrolase</fullName>
    </recommendedName>
</protein>
<sequence length="92" mass="10000">MIAMPGFVETHHHMWSALGRNFVSTGFEYFAAKSATVAAYQPDDFYDSVLLGLVECAGAGVTTVNNWAHNVRGPEYADAELQAHADGLVRAR</sequence>